<sequence>MKPTETIISTPGLEAKAIDKDFVEITNEEQVVQKNPNAEASKKQNAEGLGVKKTVELKRNKSVMIWCEVCQLQVPSRAMETHKNGTKHRARMLIFTKNKGSVPESFTILSETTLTKDTDAVNVLTKETNMKMTDNFANSDKPSVPPKTGQMGKPDYEREAIMEDEVIRDLMLERELAMLTNMGKELSLEEQIGMRLSPELSHDASIK</sequence>
<evidence type="ECO:0000313" key="2">
    <source>
        <dbReference type="Proteomes" id="UP000828941"/>
    </source>
</evidence>
<dbReference type="EMBL" id="CM039430">
    <property type="protein sequence ID" value="KAI4344280.1"/>
    <property type="molecule type" value="Genomic_DNA"/>
</dbReference>
<organism evidence="1 2">
    <name type="scientific">Bauhinia variegata</name>
    <name type="common">Purple orchid tree</name>
    <name type="synonym">Phanera variegata</name>
    <dbReference type="NCBI Taxonomy" id="167791"/>
    <lineage>
        <taxon>Eukaryota</taxon>
        <taxon>Viridiplantae</taxon>
        <taxon>Streptophyta</taxon>
        <taxon>Embryophyta</taxon>
        <taxon>Tracheophyta</taxon>
        <taxon>Spermatophyta</taxon>
        <taxon>Magnoliopsida</taxon>
        <taxon>eudicotyledons</taxon>
        <taxon>Gunneridae</taxon>
        <taxon>Pentapetalae</taxon>
        <taxon>rosids</taxon>
        <taxon>fabids</taxon>
        <taxon>Fabales</taxon>
        <taxon>Fabaceae</taxon>
        <taxon>Cercidoideae</taxon>
        <taxon>Cercideae</taxon>
        <taxon>Bauhiniinae</taxon>
        <taxon>Bauhinia</taxon>
    </lineage>
</organism>
<keyword evidence="2" id="KW-1185">Reference proteome</keyword>
<accession>A0ACB9P6Z8</accession>
<gene>
    <name evidence="1" type="ORF">L6164_011526</name>
</gene>
<reference evidence="1 2" key="1">
    <citation type="journal article" date="2022" name="DNA Res.">
        <title>Chromosomal-level genome assembly of the orchid tree Bauhinia variegata (Leguminosae; Cercidoideae) supports the allotetraploid origin hypothesis of Bauhinia.</title>
        <authorList>
            <person name="Zhong Y."/>
            <person name="Chen Y."/>
            <person name="Zheng D."/>
            <person name="Pang J."/>
            <person name="Liu Y."/>
            <person name="Luo S."/>
            <person name="Meng S."/>
            <person name="Qian L."/>
            <person name="Wei D."/>
            <person name="Dai S."/>
            <person name="Zhou R."/>
        </authorList>
    </citation>
    <scope>NUCLEOTIDE SEQUENCE [LARGE SCALE GENOMIC DNA]</scope>
    <source>
        <strain evidence="1">BV-YZ2020</strain>
    </source>
</reference>
<proteinExistence type="predicted"/>
<evidence type="ECO:0000313" key="1">
    <source>
        <dbReference type="EMBL" id="KAI4344280.1"/>
    </source>
</evidence>
<comment type="caution">
    <text evidence="1">The sequence shown here is derived from an EMBL/GenBank/DDBJ whole genome shotgun (WGS) entry which is preliminary data.</text>
</comment>
<dbReference type="Proteomes" id="UP000828941">
    <property type="component" value="Chromosome 5"/>
</dbReference>
<name>A0ACB9P6Z8_BAUVA</name>
<protein>
    <submittedName>
        <fullName evidence="1">Uncharacterized protein</fullName>
    </submittedName>
</protein>